<reference evidence="2" key="2">
    <citation type="submission" date="2021-02" db="EMBL/GenBank/DDBJ databases">
        <authorList>
            <person name="Kimball J.A."/>
            <person name="Haas M.W."/>
            <person name="Macchietto M."/>
            <person name="Kono T."/>
            <person name="Duquette J."/>
            <person name="Shao M."/>
        </authorList>
    </citation>
    <scope>NUCLEOTIDE SEQUENCE</scope>
    <source>
        <tissue evidence="2">Fresh leaf tissue</tissue>
    </source>
</reference>
<comment type="caution">
    <text evidence="2">The sequence shown here is derived from an EMBL/GenBank/DDBJ whole genome shotgun (WGS) entry which is preliminary data.</text>
</comment>
<feature type="region of interest" description="Disordered" evidence="1">
    <location>
        <begin position="1"/>
        <end position="52"/>
    </location>
</feature>
<sequence length="72" mass="7413">MLPRLPARPRAPVPPPHPLGSRALAPSPPVLRPAPSRFASAAPRARCSSPRLPSIHVVRSAGAEMTGGDHGG</sequence>
<accession>A0A8J5RSD8</accession>
<name>A0A8J5RSD8_ZIZPA</name>
<proteinExistence type="predicted"/>
<evidence type="ECO:0000313" key="2">
    <source>
        <dbReference type="EMBL" id="KAG8050783.1"/>
    </source>
</evidence>
<evidence type="ECO:0000313" key="3">
    <source>
        <dbReference type="Proteomes" id="UP000729402"/>
    </source>
</evidence>
<organism evidence="2 3">
    <name type="scientific">Zizania palustris</name>
    <name type="common">Northern wild rice</name>
    <dbReference type="NCBI Taxonomy" id="103762"/>
    <lineage>
        <taxon>Eukaryota</taxon>
        <taxon>Viridiplantae</taxon>
        <taxon>Streptophyta</taxon>
        <taxon>Embryophyta</taxon>
        <taxon>Tracheophyta</taxon>
        <taxon>Spermatophyta</taxon>
        <taxon>Magnoliopsida</taxon>
        <taxon>Liliopsida</taxon>
        <taxon>Poales</taxon>
        <taxon>Poaceae</taxon>
        <taxon>BOP clade</taxon>
        <taxon>Oryzoideae</taxon>
        <taxon>Oryzeae</taxon>
        <taxon>Zizaniinae</taxon>
        <taxon>Zizania</taxon>
    </lineage>
</organism>
<evidence type="ECO:0000256" key="1">
    <source>
        <dbReference type="SAM" id="MobiDB-lite"/>
    </source>
</evidence>
<gene>
    <name evidence="2" type="ORF">GUJ93_ZPchr0009g1491</name>
</gene>
<dbReference type="Proteomes" id="UP000729402">
    <property type="component" value="Unassembled WGS sequence"/>
</dbReference>
<dbReference type="AlphaFoldDB" id="A0A8J5RSD8"/>
<feature type="compositionally biased region" description="Low complexity" evidence="1">
    <location>
        <begin position="33"/>
        <end position="52"/>
    </location>
</feature>
<keyword evidence="3" id="KW-1185">Reference proteome</keyword>
<feature type="compositionally biased region" description="Pro residues" evidence="1">
    <location>
        <begin position="9"/>
        <end position="18"/>
    </location>
</feature>
<protein>
    <submittedName>
        <fullName evidence="2">Uncharacterized protein</fullName>
    </submittedName>
</protein>
<reference evidence="2" key="1">
    <citation type="journal article" date="2021" name="bioRxiv">
        <title>Whole Genome Assembly and Annotation of Northern Wild Rice, Zizania palustris L., Supports a Whole Genome Duplication in the Zizania Genus.</title>
        <authorList>
            <person name="Haas M."/>
            <person name="Kono T."/>
            <person name="Macchietto M."/>
            <person name="Millas R."/>
            <person name="McGilp L."/>
            <person name="Shao M."/>
            <person name="Duquette J."/>
            <person name="Hirsch C.N."/>
            <person name="Kimball J."/>
        </authorList>
    </citation>
    <scope>NUCLEOTIDE SEQUENCE</scope>
    <source>
        <tissue evidence="2">Fresh leaf tissue</tissue>
    </source>
</reference>
<dbReference type="EMBL" id="JAAALK010000289">
    <property type="protein sequence ID" value="KAG8050783.1"/>
    <property type="molecule type" value="Genomic_DNA"/>
</dbReference>